<dbReference type="InterPro" id="IPR048447">
    <property type="entry name" value="DUF1980_C"/>
</dbReference>
<evidence type="ECO:0000313" key="4">
    <source>
        <dbReference type="EMBL" id="WCC79796.1"/>
    </source>
</evidence>
<dbReference type="Proteomes" id="UP001212097">
    <property type="component" value="Chromosome"/>
</dbReference>
<evidence type="ECO:0000259" key="3">
    <source>
        <dbReference type="Pfam" id="PF21537"/>
    </source>
</evidence>
<protein>
    <submittedName>
        <fullName evidence="4">TIGR03943 family protein</fullName>
    </submittedName>
</protein>
<dbReference type="InterPro" id="IPR052955">
    <property type="entry name" value="UPF0703_membrane_permease"/>
</dbReference>
<accession>A0ABY7QXL7</accession>
<organism evidence="4 5">
    <name type="scientific">Cutibacterium equinum</name>
    <dbReference type="NCBI Taxonomy" id="3016342"/>
    <lineage>
        <taxon>Bacteria</taxon>
        <taxon>Bacillati</taxon>
        <taxon>Actinomycetota</taxon>
        <taxon>Actinomycetes</taxon>
        <taxon>Propionibacteriales</taxon>
        <taxon>Propionibacteriaceae</taxon>
        <taxon>Cutibacterium</taxon>
    </lineage>
</organism>
<keyword evidence="2" id="KW-1133">Transmembrane helix</keyword>
<dbReference type="InterPro" id="IPR015402">
    <property type="entry name" value="DUF1980"/>
</dbReference>
<evidence type="ECO:0000256" key="1">
    <source>
        <dbReference type="SAM" id="MobiDB-lite"/>
    </source>
</evidence>
<evidence type="ECO:0000256" key="2">
    <source>
        <dbReference type="SAM" id="Phobius"/>
    </source>
</evidence>
<reference evidence="4 5" key="2">
    <citation type="submission" date="2023-06" db="EMBL/GenBank/DDBJ databases">
        <title>The Gram-positive Non-spore-bearing Anaerobic Bacilli of Human Feces.</title>
        <authorList>
            <person name="Eggerth A.H."/>
        </authorList>
    </citation>
    <scope>NUCLEOTIDE SEQUENCE [LARGE SCALE GENOMIC DNA]</scope>
    <source>
        <strain evidence="4 5">CBA3108</strain>
    </source>
</reference>
<feature type="transmembrane region" description="Helical" evidence="2">
    <location>
        <begin position="34"/>
        <end position="57"/>
    </location>
</feature>
<dbReference type="NCBIfam" id="TIGR03943">
    <property type="entry name" value="TIGR03943 family putative permease subunit"/>
    <property type="match status" value="1"/>
</dbReference>
<dbReference type="RefSeq" id="WP_271417982.1">
    <property type="nucleotide sequence ID" value="NZ_CP115668.1"/>
</dbReference>
<dbReference type="Pfam" id="PF21537">
    <property type="entry name" value="DUF1980_C"/>
    <property type="match status" value="1"/>
</dbReference>
<sequence>MRTSSGARTAWEGLALLACAALGFQLLISGRVHLFVGTIITTLLWIACPILTVMGLWTLVRAVRHPDTAAPHRNRIGVLIAAPVAVGMIVPLQPLGLVGTASYRPAVRSASPSPDQDFSDSWNDRLPEAPAPVSPVAIDTKTGKTIGGYDNGGDNIGSERNGPMGPPPRNWPALQGNPSQLTVYDYVQRADDPRGIASLKGRTLTMIGFVSAAPEDPDHAWVLARLKMWCCVADALPFMTTMVDAPSRPEDGSWIRVTGTYLPSAANGDTRFKVDRVEKIPVPQNPYI</sequence>
<proteinExistence type="predicted"/>
<feature type="compositionally biased region" description="Gly residues" evidence="1">
    <location>
        <begin position="145"/>
        <end position="155"/>
    </location>
</feature>
<name>A0ABY7QXL7_9ACTN</name>
<dbReference type="PANTHER" id="PTHR40047:SF1">
    <property type="entry name" value="UPF0703 PROTEIN YCGQ"/>
    <property type="match status" value="1"/>
</dbReference>
<feature type="region of interest" description="Disordered" evidence="1">
    <location>
        <begin position="108"/>
        <end position="170"/>
    </location>
</feature>
<keyword evidence="2" id="KW-0812">Transmembrane</keyword>
<gene>
    <name evidence="4" type="ORF">O6R08_10065</name>
</gene>
<keyword evidence="5" id="KW-1185">Reference proteome</keyword>
<feature type="transmembrane region" description="Helical" evidence="2">
    <location>
        <begin position="78"/>
        <end position="103"/>
    </location>
</feature>
<feature type="transmembrane region" description="Helical" evidence="2">
    <location>
        <begin position="9"/>
        <end position="28"/>
    </location>
</feature>
<dbReference type="EMBL" id="CP115668">
    <property type="protein sequence ID" value="WCC79796.1"/>
    <property type="molecule type" value="Genomic_DNA"/>
</dbReference>
<dbReference type="PANTHER" id="PTHR40047">
    <property type="entry name" value="UPF0703 PROTEIN YCGQ"/>
    <property type="match status" value="1"/>
</dbReference>
<keyword evidence="2" id="KW-0472">Membrane</keyword>
<reference evidence="4 5" key="1">
    <citation type="submission" date="2023-01" db="EMBL/GenBank/DDBJ databases">
        <authorList>
            <person name="Lee S.H."/>
            <person name="Jung H.S."/>
            <person name="Yun J.U."/>
        </authorList>
    </citation>
    <scope>NUCLEOTIDE SEQUENCE [LARGE SCALE GENOMIC DNA]</scope>
    <source>
        <strain evidence="4 5">CBA3108</strain>
    </source>
</reference>
<evidence type="ECO:0000313" key="5">
    <source>
        <dbReference type="Proteomes" id="UP001212097"/>
    </source>
</evidence>
<feature type="domain" description="DUF1980" evidence="3">
    <location>
        <begin position="199"/>
        <end position="288"/>
    </location>
</feature>
<feature type="compositionally biased region" description="Polar residues" evidence="1">
    <location>
        <begin position="110"/>
        <end position="121"/>
    </location>
</feature>